<feature type="domain" description="Putative Flp pilus-assembly TadG-like N-terminal" evidence="2">
    <location>
        <begin position="31"/>
        <end position="75"/>
    </location>
</feature>
<feature type="region of interest" description="Disordered" evidence="1">
    <location>
        <begin position="392"/>
        <end position="422"/>
    </location>
</feature>
<dbReference type="RefSeq" id="WP_134755716.1">
    <property type="nucleotide sequence ID" value="NZ_CP038150.1"/>
</dbReference>
<name>A0A4P7CY99_9BURK</name>
<feature type="compositionally biased region" description="Low complexity" evidence="1">
    <location>
        <begin position="303"/>
        <end position="342"/>
    </location>
</feature>
<reference evidence="3 4" key="1">
    <citation type="submission" date="2019-03" db="EMBL/GenBank/DDBJ databases">
        <title>Paraburkholderia sp. 7MH5, isolated from subtropical forest soil.</title>
        <authorList>
            <person name="Gao Z.-H."/>
            <person name="Qiu L.-H."/>
        </authorList>
    </citation>
    <scope>NUCLEOTIDE SEQUENCE [LARGE SCALE GENOMIC DNA]</scope>
    <source>
        <strain evidence="3 4">7MH5</strain>
    </source>
</reference>
<evidence type="ECO:0000313" key="3">
    <source>
        <dbReference type="EMBL" id="QBR01259.1"/>
    </source>
</evidence>
<evidence type="ECO:0000313" key="4">
    <source>
        <dbReference type="Proteomes" id="UP000295727"/>
    </source>
</evidence>
<accession>A0A4P7CY99</accession>
<organism evidence="3 4">
    <name type="scientific">Paraburkholderia pallida</name>
    <dbReference type="NCBI Taxonomy" id="2547399"/>
    <lineage>
        <taxon>Bacteria</taxon>
        <taxon>Pseudomonadati</taxon>
        <taxon>Pseudomonadota</taxon>
        <taxon>Betaproteobacteria</taxon>
        <taxon>Burkholderiales</taxon>
        <taxon>Burkholderiaceae</taxon>
        <taxon>Paraburkholderia</taxon>
    </lineage>
</organism>
<evidence type="ECO:0000256" key="1">
    <source>
        <dbReference type="SAM" id="MobiDB-lite"/>
    </source>
</evidence>
<dbReference type="KEGG" id="ppai:E1956_29045"/>
<dbReference type="EMBL" id="CP038150">
    <property type="protein sequence ID" value="QBR01259.1"/>
    <property type="molecule type" value="Genomic_DNA"/>
</dbReference>
<sequence length="579" mass="59493">MKTPLPRPGARFTSRSGWRKPASRKRQRGVSSLMLLVLLIPLLLAVGVAVDLARMVQFRSDLQNAVDEAALAGAAVFVDPTQSAQAVTAATNYFNRAILPVNLSVSAPTVTPNANGTINPALGSALAYTITVSATATVPTTLMAIVAPSMATISATATAADPVVSATPQFTKQVWTACDGNTLYYYKVPKNASNTGYDYSSVPAFNTQNYFWIFSTYPSTSAYGKAPAQTVPTFSANQPIGIMLRNDTNGNVGNSNCPGTITGANSYGAPNGASQSFYSSLIMNGQSPSELSNYTYTASVTTTGSSVASTTTTTVTTGSGTNATSNTTQSTSNSTTSNGVSNWTISLPPNAQNPNNQTLTGTGPSGSNQLAELFGVNAPGTANSACTTLNTQTTSGSPVTSNGNPVTQKNGSTRTTTQTTTVTTPTTTVTQYSCKTQYRTSQQGQGNCLLYVQTGSAVTSAYVKGLVPGSTPPTNYNCFNATSGGAQYSAPSCAQLSALASGSGTSAVQPAAVFWWDDGGGVGPNEQNYGTKTHCAPMAGNPALPGYGEDCKYGNMILALQCTPTGGSGTGYTSVVLTQ</sequence>
<protein>
    <recommendedName>
        <fullName evidence="2">Putative Flp pilus-assembly TadG-like N-terminal domain-containing protein</fullName>
    </recommendedName>
</protein>
<dbReference type="AlphaFoldDB" id="A0A4P7CY99"/>
<feature type="compositionally biased region" description="Polar residues" evidence="1">
    <location>
        <begin position="392"/>
        <end position="412"/>
    </location>
</feature>
<dbReference type="InterPro" id="IPR028087">
    <property type="entry name" value="Tad_N"/>
</dbReference>
<dbReference type="Proteomes" id="UP000295727">
    <property type="component" value="Chromosome 3"/>
</dbReference>
<keyword evidence="4" id="KW-1185">Reference proteome</keyword>
<evidence type="ECO:0000259" key="2">
    <source>
        <dbReference type="Pfam" id="PF13400"/>
    </source>
</evidence>
<feature type="compositionally biased region" description="Low complexity" evidence="1">
    <location>
        <begin position="413"/>
        <end position="422"/>
    </location>
</feature>
<dbReference type="Pfam" id="PF13400">
    <property type="entry name" value="Tad"/>
    <property type="match status" value="1"/>
</dbReference>
<feature type="region of interest" description="Disordered" evidence="1">
    <location>
        <begin position="1"/>
        <end position="24"/>
    </location>
</feature>
<feature type="compositionally biased region" description="Polar residues" evidence="1">
    <location>
        <begin position="343"/>
        <end position="369"/>
    </location>
</feature>
<feature type="region of interest" description="Disordered" evidence="1">
    <location>
        <begin position="303"/>
        <end position="369"/>
    </location>
</feature>
<gene>
    <name evidence="3" type="ORF">E1956_29045</name>
</gene>
<proteinExistence type="predicted"/>
<dbReference type="OrthoDB" id="9003991at2"/>